<organism evidence="1">
    <name type="scientific">marine metagenome</name>
    <dbReference type="NCBI Taxonomy" id="408172"/>
    <lineage>
        <taxon>unclassified sequences</taxon>
        <taxon>metagenomes</taxon>
        <taxon>ecological metagenomes</taxon>
    </lineage>
</organism>
<dbReference type="Gene3D" id="3.10.20.30">
    <property type="match status" value="1"/>
</dbReference>
<dbReference type="SUPFAM" id="SSF54285">
    <property type="entry name" value="MoaD/ThiS"/>
    <property type="match status" value="1"/>
</dbReference>
<name>A0A382IRI4_9ZZZZ</name>
<proteinExistence type="predicted"/>
<dbReference type="Pfam" id="PF02597">
    <property type="entry name" value="ThiS"/>
    <property type="match status" value="1"/>
</dbReference>
<dbReference type="PANTHER" id="PTHR38031:SF1">
    <property type="entry name" value="SULFUR CARRIER PROTEIN CYSO"/>
    <property type="match status" value="1"/>
</dbReference>
<dbReference type="InterPro" id="IPR016155">
    <property type="entry name" value="Mopterin_synth/thiamin_S_b"/>
</dbReference>
<dbReference type="InterPro" id="IPR003749">
    <property type="entry name" value="ThiS/MoaD-like"/>
</dbReference>
<evidence type="ECO:0008006" key="2">
    <source>
        <dbReference type="Google" id="ProtNLM"/>
    </source>
</evidence>
<accession>A0A382IRI4</accession>
<dbReference type="EMBL" id="UINC01068868">
    <property type="protein sequence ID" value="SVC01807.1"/>
    <property type="molecule type" value="Genomic_DNA"/>
</dbReference>
<evidence type="ECO:0000313" key="1">
    <source>
        <dbReference type="EMBL" id="SVC01807.1"/>
    </source>
</evidence>
<dbReference type="InterPro" id="IPR052045">
    <property type="entry name" value="Sulfur_Carrier/Prot_Modifier"/>
</dbReference>
<feature type="non-terminal residue" evidence="1">
    <location>
        <position position="1"/>
    </location>
</feature>
<protein>
    <recommendedName>
        <fullName evidence="2">Molybdopterin synthase sulfur carrier subunit</fullName>
    </recommendedName>
</protein>
<dbReference type="PANTHER" id="PTHR38031">
    <property type="entry name" value="SULFUR CARRIER PROTEIN SLR0821-RELATED"/>
    <property type="match status" value="1"/>
</dbReference>
<gene>
    <name evidence="1" type="ORF">METZ01_LOCUS254661</name>
</gene>
<dbReference type="AlphaFoldDB" id="A0A382IRI4"/>
<dbReference type="InterPro" id="IPR012675">
    <property type="entry name" value="Beta-grasp_dom_sf"/>
</dbReference>
<sequence>TNSRLMATVWILPTLQVFTGGKDKVMAHGTTVRHIIDNLDQQHPGIKKVLLNEEGSRVNPGVAVVVDGETSSLGLLERVKENSEVHFIHAISGGSA</sequence>
<reference evidence="1" key="1">
    <citation type="submission" date="2018-05" db="EMBL/GenBank/DDBJ databases">
        <authorList>
            <person name="Lanie J.A."/>
            <person name="Ng W.-L."/>
            <person name="Kazmierczak K.M."/>
            <person name="Andrzejewski T.M."/>
            <person name="Davidsen T.M."/>
            <person name="Wayne K.J."/>
            <person name="Tettelin H."/>
            <person name="Glass J.I."/>
            <person name="Rusch D."/>
            <person name="Podicherti R."/>
            <person name="Tsui H.-C.T."/>
            <person name="Winkler M.E."/>
        </authorList>
    </citation>
    <scope>NUCLEOTIDE SEQUENCE</scope>
</reference>